<evidence type="ECO:0000313" key="3">
    <source>
        <dbReference type="Proteomes" id="UP000293483"/>
    </source>
</evidence>
<dbReference type="AlphaFoldDB" id="A0A4Q7AZS2"/>
<comment type="caution">
    <text evidence="2">The sequence shown here is derived from an EMBL/GenBank/DDBJ whole genome shotgun (WGS) entry which is preliminary data.</text>
</comment>
<dbReference type="InterPro" id="IPR047589">
    <property type="entry name" value="DUF11_rpt"/>
</dbReference>
<evidence type="ECO:0000256" key="1">
    <source>
        <dbReference type="SAM" id="SignalP"/>
    </source>
</evidence>
<keyword evidence="1" id="KW-0732">Signal</keyword>
<accession>A0A4Q7AZS2</accession>
<proteinExistence type="predicted"/>
<dbReference type="EMBL" id="SGSU01000006">
    <property type="protein sequence ID" value="RZG67620.1"/>
    <property type="molecule type" value="Genomic_DNA"/>
</dbReference>
<dbReference type="STRING" id="202951.GCA_001485025_02158"/>
<feature type="chain" id="PRO_5020733424" evidence="1">
    <location>
        <begin position="25"/>
        <end position="969"/>
    </location>
</feature>
<dbReference type="RefSeq" id="WP_130144890.1">
    <property type="nucleotide sequence ID" value="NZ_SGSU01000006.1"/>
</dbReference>
<reference evidence="2 3" key="1">
    <citation type="submission" date="2019-02" db="EMBL/GenBank/DDBJ databases">
        <title>The Batch Genome Submission of Acinetobacter spp. strains.</title>
        <authorList>
            <person name="Qin J."/>
            <person name="Hu Y."/>
            <person name="Ye H."/>
            <person name="Wei L."/>
            <person name="Feng Y."/>
            <person name="Zong Z."/>
        </authorList>
    </citation>
    <scope>NUCLEOTIDE SEQUENCE [LARGE SCALE GENOMIC DNA]</scope>
    <source>
        <strain evidence="2 3">WCHABo060081</strain>
    </source>
</reference>
<gene>
    <name evidence="2" type="ORF">EXE25_06530</name>
</gene>
<dbReference type="NCBIfam" id="TIGR01451">
    <property type="entry name" value="B_ant_repeat"/>
    <property type="match status" value="1"/>
</dbReference>
<protein>
    <submittedName>
        <fullName evidence="2">Uncharacterized protein</fullName>
    </submittedName>
</protein>
<dbReference type="Proteomes" id="UP000293483">
    <property type="component" value="Unassembled WGS sequence"/>
</dbReference>
<organism evidence="2 3">
    <name type="scientific">Acinetobacter bouvetii</name>
    <dbReference type="NCBI Taxonomy" id="202951"/>
    <lineage>
        <taxon>Bacteria</taxon>
        <taxon>Pseudomonadati</taxon>
        <taxon>Pseudomonadota</taxon>
        <taxon>Gammaproteobacteria</taxon>
        <taxon>Moraxellales</taxon>
        <taxon>Moraxellaceae</taxon>
        <taxon>Acinetobacter</taxon>
    </lineage>
</organism>
<name>A0A4Q7AZS2_9GAMM</name>
<sequence length="969" mass="104268">MMKQYLGHVLASSLLLAGAAKVYAADTAADTTKVKIQRSFVNLSFNNPKLTSAYKQHPEADVEGWKTTHPNPKLIEVWRGSGANDTQAWRDANGGAYSSTTANQYAELNASAKSALYQNVCLFKDEEFAWNFRHAARSSTKEQTTFYIGKVSTDRFSFTKDQTIGTSQAVTELFQWKDANPNGTKAKVNVASGIYQFIFDATAFGTDATLGNFIDDITLNLRPAVEFSAASGSFYEGGSGAAGKEYSVPFNIVGQIASQSALPTLQFKIEYSSGYAQTKAVYGTNYRLYKRVGGNLVELTSASDSLNISNPDKVTFNYTPVYNSSLDYSKGVQVNDLVIKIFGNTQTNADITLPFSFALDANSGAIATSLSACGNVTADVNFDLKIQEDDVDLSVVKSLTAESVVLKDNLVSYTLDVVNNTNVQADGVVLRDDFKNLLRVTGQTALVCEDLTSGTSKACPAAWTDSNALTSLFTTTVGSGLSLGNIPANAKYRFTVKNLKVTDTDTANTGYVVNTATIETTKMNDLAPGNDTSTVKTLMAAKNDLSNNKAGAPVTETGVGLFYSSKEGRTGVTPLLTNNVDSSNKTYFPLNIQNYSGLAQDYQLYASSTAIVPTQSTGDYSTLVKTGITPFTSGLKVEFYKADIGQCKAGISSQQITQLNIAANTTGQVCAVITAYSSVVAKTNIWFAIESLQSGLGDIILDAIIPQPQKRLLELSNDQTAQVGVGGSYVFLHRLTNYGVENETKVKVGLSSTNNNGFLYTLFLDQNGNSILDASDTLLSAAETELSNIIEPNKSVTLFIKVEAPATATNGMTSQVRLIAKPDNTGKAVTLADLSNTDLITVSPSQLQILKSQFKVASCSMANAQAVINSTYTVQNESLKPSQCLIYRIMVKNSGSETLNNVIINDMYPAYTKQWASTNILPIVGSNGQNITDSSNNKIEDDQVAKIRAILKELLPQQEKSLYFGIKMN</sequence>
<feature type="signal peptide" evidence="1">
    <location>
        <begin position="1"/>
        <end position="24"/>
    </location>
</feature>
<evidence type="ECO:0000313" key="2">
    <source>
        <dbReference type="EMBL" id="RZG67620.1"/>
    </source>
</evidence>